<evidence type="ECO:0000313" key="1">
    <source>
        <dbReference type="EMBL" id="KAJ7522085.1"/>
    </source>
</evidence>
<dbReference type="Proteomes" id="UP001162992">
    <property type="component" value="Chromosome 19"/>
</dbReference>
<protein>
    <submittedName>
        <fullName evidence="1">Uncharacterized protein</fullName>
    </submittedName>
</protein>
<evidence type="ECO:0000313" key="2">
    <source>
        <dbReference type="Proteomes" id="UP001162992"/>
    </source>
</evidence>
<comment type="caution">
    <text evidence="1">The sequence shown here is derived from an EMBL/GenBank/DDBJ whole genome shotgun (WGS) entry which is preliminary data.</text>
</comment>
<reference evidence="2" key="1">
    <citation type="journal article" date="2024" name="Proc. Natl. Acad. Sci. U.S.A.">
        <title>Extraordinary preservation of gene collinearity over three hundred million years revealed in homosporous lycophytes.</title>
        <authorList>
            <person name="Li C."/>
            <person name="Wickell D."/>
            <person name="Kuo L.Y."/>
            <person name="Chen X."/>
            <person name="Nie B."/>
            <person name="Liao X."/>
            <person name="Peng D."/>
            <person name="Ji J."/>
            <person name="Jenkins J."/>
            <person name="Williams M."/>
            <person name="Shu S."/>
            <person name="Plott C."/>
            <person name="Barry K."/>
            <person name="Rajasekar S."/>
            <person name="Grimwood J."/>
            <person name="Han X."/>
            <person name="Sun S."/>
            <person name="Hou Z."/>
            <person name="He W."/>
            <person name="Dai G."/>
            <person name="Sun C."/>
            <person name="Schmutz J."/>
            <person name="Leebens-Mack J.H."/>
            <person name="Li F.W."/>
            <person name="Wang L."/>
        </authorList>
    </citation>
    <scope>NUCLEOTIDE SEQUENCE [LARGE SCALE GENOMIC DNA]</scope>
    <source>
        <strain evidence="2">cv. PW_Plant_1</strain>
    </source>
</reference>
<name>A0ACC2AX10_DIPCM</name>
<organism evidence="1 2">
    <name type="scientific">Diphasiastrum complanatum</name>
    <name type="common">Issler's clubmoss</name>
    <name type="synonym">Lycopodium complanatum</name>
    <dbReference type="NCBI Taxonomy" id="34168"/>
    <lineage>
        <taxon>Eukaryota</taxon>
        <taxon>Viridiplantae</taxon>
        <taxon>Streptophyta</taxon>
        <taxon>Embryophyta</taxon>
        <taxon>Tracheophyta</taxon>
        <taxon>Lycopodiopsida</taxon>
        <taxon>Lycopodiales</taxon>
        <taxon>Lycopodiaceae</taxon>
        <taxon>Lycopodioideae</taxon>
        <taxon>Diphasiastrum</taxon>
    </lineage>
</organism>
<accession>A0ACC2AX10</accession>
<keyword evidence="2" id="KW-1185">Reference proteome</keyword>
<gene>
    <name evidence="1" type="ORF">O6H91_19G082600</name>
</gene>
<dbReference type="EMBL" id="CM055110">
    <property type="protein sequence ID" value="KAJ7522085.1"/>
    <property type="molecule type" value="Genomic_DNA"/>
</dbReference>
<sequence length="507" mass="56552">MERQSASQHKDGARARSPPLHLIRRQVARILRILLKGDAQRRAQGTIRSLVYKPSVVAKRATLALTCGTLKYLQVLKEVLASTDLITNKRKVQAELVYVLTYDVLFGQEVLPIGDAEKLVLSRKHALRAALARLLVKKNVASADKLLPSEVEVSDYAAPRYVRVNTLKIGVNDAFEVLSQFTDVQYDDMIPYLLVLPAGTDLHDHSLVLQGSLFLQGKASCMPAQALDPIPEWEQVLDACAAPGNKTVQLAAIMKGRGRILACEQDRSRLKTLKKTVELAGASNIEVLHQDFLQSNPFAAKFSKVRAILLDPSCSGSGTTLHRLDNLLPSFAKGQLEEDKEKQRVECLARFQEAALRHALSFPAVERIIYSTCSINKRENEDVVASVLPFAHAHNFELATAFPEWPHRGLEVVDGAHHLLRTDAARDKTDGFFIALFVREQSWPSSLAGINLANKSTSHHAAVEKEQDVEREQQDEAQECMRVLTSFKGVQTESKKRRQKKKQKKKK</sequence>
<proteinExistence type="predicted"/>